<organism evidence="1 2">
    <name type="scientific">Phtheirospermum japonicum</name>
    <dbReference type="NCBI Taxonomy" id="374723"/>
    <lineage>
        <taxon>Eukaryota</taxon>
        <taxon>Viridiplantae</taxon>
        <taxon>Streptophyta</taxon>
        <taxon>Embryophyta</taxon>
        <taxon>Tracheophyta</taxon>
        <taxon>Spermatophyta</taxon>
        <taxon>Magnoliopsida</taxon>
        <taxon>eudicotyledons</taxon>
        <taxon>Gunneridae</taxon>
        <taxon>Pentapetalae</taxon>
        <taxon>asterids</taxon>
        <taxon>lamiids</taxon>
        <taxon>Lamiales</taxon>
        <taxon>Orobanchaceae</taxon>
        <taxon>Orobanchaceae incertae sedis</taxon>
        <taxon>Phtheirospermum</taxon>
    </lineage>
</organism>
<reference evidence="1" key="1">
    <citation type="submission" date="2020-07" db="EMBL/GenBank/DDBJ databases">
        <title>Ethylene signaling mediates host invasion by parasitic plants.</title>
        <authorList>
            <person name="Yoshida S."/>
        </authorList>
    </citation>
    <scope>NUCLEOTIDE SEQUENCE</scope>
    <source>
        <strain evidence="1">Okayama</strain>
    </source>
</reference>
<comment type="caution">
    <text evidence="1">The sequence shown here is derived from an EMBL/GenBank/DDBJ whole genome shotgun (WGS) entry which is preliminary data.</text>
</comment>
<evidence type="ECO:0000313" key="2">
    <source>
        <dbReference type="Proteomes" id="UP000653305"/>
    </source>
</evidence>
<gene>
    <name evidence="1" type="ORF">PHJA_000503700</name>
</gene>
<dbReference type="Proteomes" id="UP000653305">
    <property type="component" value="Unassembled WGS sequence"/>
</dbReference>
<dbReference type="EMBL" id="BMAC01000066">
    <property type="protein sequence ID" value="GFP83603.1"/>
    <property type="molecule type" value="Genomic_DNA"/>
</dbReference>
<evidence type="ECO:0000313" key="1">
    <source>
        <dbReference type="EMBL" id="GFP83603.1"/>
    </source>
</evidence>
<dbReference type="OrthoDB" id="1901889at2759"/>
<dbReference type="AlphaFoldDB" id="A0A830BHH3"/>
<protein>
    <submittedName>
        <fullName evidence="1">Uncharacterized protein</fullName>
    </submittedName>
</protein>
<sequence>MRRKVDCIEKLVRNDGTEYVSRADIVKETEEFYTNLFASCSPVVDDDLLDGIPVSIPDDSNIFCKADSAHARLITPRNNSTRNLSCKVLAIKEPTSLTSTSIPIQESLTNMDFSQIEISMLSVEHLEVVPSRSLHLLVIEI</sequence>
<name>A0A830BHH3_9LAMI</name>
<accession>A0A830BHH3</accession>
<keyword evidence="2" id="KW-1185">Reference proteome</keyword>
<proteinExistence type="predicted"/>